<feature type="compositionally biased region" description="Gly residues" evidence="8">
    <location>
        <begin position="212"/>
        <end position="224"/>
    </location>
</feature>
<dbReference type="Pfam" id="PF11967">
    <property type="entry name" value="RecO_N"/>
    <property type="match status" value="1"/>
</dbReference>
<dbReference type="HAMAP" id="MF_00201">
    <property type="entry name" value="RecO"/>
    <property type="match status" value="1"/>
</dbReference>
<name>A0A6M1RYX5_9BACT</name>
<protein>
    <recommendedName>
        <fullName evidence="2 7">DNA repair protein RecO</fullName>
    </recommendedName>
    <alternativeName>
        <fullName evidence="6 7">Recombination protein O</fullName>
    </alternativeName>
</protein>
<dbReference type="GO" id="GO:0043590">
    <property type="term" value="C:bacterial nucleoid"/>
    <property type="evidence" value="ECO:0007669"/>
    <property type="project" value="TreeGrafter"/>
</dbReference>
<sequence>MQERAEGLIVRVRPLTETSLIVHWLTREWGRLGTVARGARRPRSPFQGRLDLFFHEELVFYRSRRSDLHLLREVHLLASHPGLQTDPERLRLAAEAVRRIEQVTEPEAPVPGVFELLLGLVRHLNGHAARARLRLAFELRLLSLLGWDPVRPAAALSEPARALVERLRTEDWAALEVLDPAGPVTREVTRFVERVWRDHVGVTVTERTCGPDRGGGAAQRGGGPCTPREGRV</sequence>
<evidence type="ECO:0000313" key="10">
    <source>
        <dbReference type="EMBL" id="NGO40544.1"/>
    </source>
</evidence>
<evidence type="ECO:0000313" key="11">
    <source>
        <dbReference type="Proteomes" id="UP000477311"/>
    </source>
</evidence>
<dbReference type="Gene3D" id="1.20.1440.120">
    <property type="entry name" value="Recombination protein O, C-terminal domain"/>
    <property type="match status" value="1"/>
</dbReference>
<dbReference type="InterPro" id="IPR037278">
    <property type="entry name" value="ARFGAP/RecO"/>
</dbReference>
<feature type="region of interest" description="Disordered" evidence="8">
    <location>
        <begin position="208"/>
        <end position="232"/>
    </location>
</feature>
<dbReference type="Proteomes" id="UP000477311">
    <property type="component" value="Unassembled WGS sequence"/>
</dbReference>
<keyword evidence="5 7" id="KW-0234">DNA repair</keyword>
<keyword evidence="11" id="KW-1185">Reference proteome</keyword>
<proteinExistence type="inferred from homology"/>
<comment type="caution">
    <text evidence="10">The sequence shown here is derived from an EMBL/GenBank/DDBJ whole genome shotgun (WGS) entry which is preliminary data.</text>
</comment>
<dbReference type="Gene3D" id="2.40.50.140">
    <property type="entry name" value="Nucleic acid-binding proteins"/>
    <property type="match status" value="1"/>
</dbReference>
<dbReference type="InterPro" id="IPR022572">
    <property type="entry name" value="DNA_rep/recomb_RecO_N"/>
</dbReference>
<dbReference type="RefSeq" id="WP_165109242.1">
    <property type="nucleotide sequence ID" value="NZ_JAAKYA010000096.1"/>
</dbReference>
<accession>A0A6M1RYX5</accession>
<dbReference type="AlphaFoldDB" id="A0A6M1RYX5"/>
<dbReference type="InterPro" id="IPR042242">
    <property type="entry name" value="RecO_C"/>
</dbReference>
<evidence type="ECO:0000256" key="2">
    <source>
        <dbReference type="ARBA" id="ARBA00021310"/>
    </source>
</evidence>
<dbReference type="InterPro" id="IPR012340">
    <property type="entry name" value="NA-bd_OB-fold"/>
</dbReference>
<gene>
    <name evidence="7 10" type="primary">recO</name>
    <name evidence="10" type="ORF">G4L39_14240</name>
</gene>
<dbReference type="Pfam" id="PF02565">
    <property type="entry name" value="RecO_C"/>
    <property type="match status" value="1"/>
</dbReference>
<dbReference type="GO" id="GO:0006310">
    <property type="term" value="P:DNA recombination"/>
    <property type="evidence" value="ECO:0007669"/>
    <property type="project" value="UniProtKB-UniRule"/>
</dbReference>
<evidence type="ECO:0000256" key="8">
    <source>
        <dbReference type="SAM" id="MobiDB-lite"/>
    </source>
</evidence>
<evidence type="ECO:0000256" key="3">
    <source>
        <dbReference type="ARBA" id="ARBA00022763"/>
    </source>
</evidence>
<evidence type="ECO:0000256" key="4">
    <source>
        <dbReference type="ARBA" id="ARBA00023172"/>
    </source>
</evidence>
<dbReference type="SUPFAM" id="SSF50249">
    <property type="entry name" value="Nucleic acid-binding proteins"/>
    <property type="match status" value="1"/>
</dbReference>
<dbReference type="InterPro" id="IPR003717">
    <property type="entry name" value="RecO"/>
</dbReference>
<dbReference type="PANTHER" id="PTHR33991:SF1">
    <property type="entry name" value="DNA REPAIR PROTEIN RECO"/>
    <property type="match status" value="1"/>
</dbReference>
<dbReference type="NCBIfam" id="TIGR00613">
    <property type="entry name" value="reco"/>
    <property type="match status" value="1"/>
</dbReference>
<organism evidence="10 11">
    <name type="scientific">Limisphaera ngatamarikiensis</name>
    <dbReference type="NCBI Taxonomy" id="1324935"/>
    <lineage>
        <taxon>Bacteria</taxon>
        <taxon>Pseudomonadati</taxon>
        <taxon>Verrucomicrobiota</taxon>
        <taxon>Verrucomicrobiia</taxon>
        <taxon>Limisphaerales</taxon>
        <taxon>Limisphaeraceae</taxon>
        <taxon>Limisphaera</taxon>
    </lineage>
</organism>
<keyword evidence="4 7" id="KW-0233">DNA recombination</keyword>
<dbReference type="SUPFAM" id="SSF57863">
    <property type="entry name" value="ArfGap/RecO-like zinc finger"/>
    <property type="match status" value="1"/>
</dbReference>
<evidence type="ECO:0000256" key="5">
    <source>
        <dbReference type="ARBA" id="ARBA00023204"/>
    </source>
</evidence>
<evidence type="ECO:0000256" key="6">
    <source>
        <dbReference type="ARBA" id="ARBA00033409"/>
    </source>
</evidence>
<feature type="domain" description="DNA replication/recombination mediator RecO N-terminal" evidence="9">
    <location>
        <begin position="1"/>
        <end position="79"/>
    </location>
</feature>
<dbReference type="EMBL" id="JAAKYA010000096">
    <property type="protein sequence ID" value="NGO40544.1"/>
    <property type="molecule type" value="Genomic_DNA"/>
</dbReference>
<keyword evidence="3 7" id="KW-0227">DNA damage</keyword>
<evidence type="ECO:0000259" key="9">
    <source>
        <dbReference type="Pfam" id="PF11967"/>
    </source>
</evidence>
<comment type="similarity">
    <text evidence="1 7">Belongs to the RecO family.</text>
</comment>
<dbReference type="GO" id="GO:0006302">
    <property type="term" value="P:double-strand break repair"/>
    <property type="evidence" value="ECO:0007669"/>
    <property type="project" value="TreeGrafter"/>
</dbReference>
<evidence type="ECO:0000256" key="1">
    <source>
        <dbReference type="ARBA" id="ARBA00007452"/>
    </source>
</evidence>
<dbReference type="PANTHER" id="PTHR33991">
    <property type="entry name" value="DNA REPAIR PROTEIN RECO"/>
    <property type="match status" value="1"/>
</dbReference>
<reference evidence="10 11" key="1">
    <citation type="submission" date="2020-02" db="EMBL/GenBank/DDBJ databases">
        <title>Draft genome sequence of Limisphaera ngatamarikiensis NGM72.4T, a thermophilic Verrucomicrobia grouped in subdivision 3.</title>
        <authorList>
            <person name="Carere C.R."/>
            <person name="Steen J."/>
            <person name="Hugenholtz P."/>
            <person name="Stott M.B."/>
        </authorList>
    </citation>
    <scope>NUCLEOTIDE SEQUENCE [LARGE SCALE GENOMIC DNA]</scope>
    <source>
        <strain evidence="10 11">NGM72.4</strain>
    </source>
</reference>
<comment type="function">
    <text evidence="7">Involved in DNA repair and RecF pathway recombination.</text>
</comment>
<evidence type="ECO:0000256" key="7">
    <source>
        <dbReference type="HAMAP-Rule" id="MF_00201"/>
    </source>
</evidence>